<dbReference type="InterPro" id="IPR046341">
    <property type="entry name" value="SET_dom_sf"/>
</dbReference>
<dbReference type="PROSITE" id="PS50280">
    <property type="entry name" value="SET"/>
    <property type="match status" value="1"/>
</dbReference>
<gene>
    <name evidence="2" type="ORF">HDU87_008234</name>
</gene>
<dbReference type="InterPro" id="IPR050600">
    <property type="entry name" value="SETD3_SETD6_MTase"/>
</dbReference>
<dbReference type="CDD" id="cd10527">
    <property type="entry name" value="SET_LSMT"/>
    <property type="match status" value="1"/>
</dbReference>
<feature type="domain" description="SET" evidence="1">
    <location>
        <begin position="151"/>
        <end position="300"/>
    </location>
</feature>
<sequence>MTRSQDPKQAFSAWLRANGAHLDSLAFKQSADGAQSRGTGVFTNSSVTLHESIPLASVPATLLVSMDLVLQAAKEGTSDSARRLASCMNGASRALAAPQTSGPGWERTTLLIFLLWGYASLVRGEEASTACGDDKQRLDATFWAPYIRILPDIGEIDTPVLWTDNAALAGLEGTELAAGVKAKRSALLREFEKLRPHLNLLDAGGGDIFTPERFAWADAVFWSRVLGLGQALREFGGQPNASSDYHLIPLVDFCNHSPDANIRWHISEDQSHVVELRSTPTKGDAPLEVPADSELFISYGDRPNAEFLFIHGFVLPDNPANVLKLSVPFLENRFLNSDEEPQEDPTLEDDDAVRTAALNSLAVKTALLKDLGIRGMLTLAQPQYPVSDSDELPDPTTIVDPTFGMLSQRAACAMAVAVLTPQDGVERTEAGKYVIGGHELRETTVPALRAALETLPHWEVLRLRVWAVLLEIVNYKLCALYEGEETWRENRDDGASAPASAARIAKVQMFREGQKTMLLAACQLLQGLQERWAELDVVCSFLSEMQN</sequence>
<keyword evidence="3" id="KW-1185">Reference proteome</keyword>
<comment type="caution">
    <text evidence="2">The sequence shown here is derived from an EMBL/GenBank/DDBJ whole genome shotgun (WGS) entry which is preliminary data.</text>
</comment>
<accession>A0AAD5TDH3</accession>
<organism evidence="2 3">
    <name type="scientific">Geranomyces variabilis</name>
    <dbReference type="NCBI Taxonomy" id="109894"/>
    <lineage>
        <taxon>Eukaryota</taxon>
        <taxon>Fungi</taxon>
        <taxon>Fungi incertae sedis</taxon>
        <taxon>Chytridiomycota</taxon>
        <taxon>Chytridiomycota incertae sedis</taxon>
        <taxon>Chytridiomycetes</taxon>
        <taxon>Spizellomycetales</taxon>
        <taxon>Powellomycetaceae</taxon>
        <taxon>Geranomyces</taxon>
    </lineage>
</organism>
<dbReference type="AlphaFoldDB" id="A0AAD5TDH3"/>
<evidence type="ECO:0000313" key="3">
    <source>
        <dbReference type="Proteomes" id="UP001212152"/>
    </source>
</evidence>
<dbReference type="PANTHER" id="PTHR13271">
    <property type="entry name" value="UNCHARACTERIZED PUTATIVE METHYLTRANSFERASE"/>
    <property type="match status" value="1"/>
</dbReference>
<dbReference type="InterPro" id="IPR001214">
    <property type="entry name" value="SET_dom"/>
</dbReference>
<dbReference type="Gene3D" id="3.90.1410.10">
    <property type="entry name" value="set domain protein methyltransferase, domain 1"/>
    <property type="match status" value="1"/>
</dbReference>
<dbReference type="SUPFAM" id="SSF82199">
    <property type="entry name" value="SET domain"/>
    <property type="match status" value="1"/>
</dbReference>
<evidence type="ECO:0000313" key="2">
    <source>
        <dbReference type="EMBL" id="KAJ3171846.1"/>
    </source>
</evidence>
<dbReference type="Proteomes" id="UP001212152">
    <property type="component" value="Unassembled WGS sequence"/>
</dbReference>
<reference evidence="2" key="1">
    <citation type="submission" date="2020-05" db="EMBL/GenBank/DDBJ databases">
        <title>Phylogenomic resolution of chytrid fungi.</title>
        <authorList>
            <person name="Stajich J.E."/>
            <person name="Amses K."/>
            <person name="Simmons R."/>
            <person name="Seto K."/>
            <person name="Myers J."/>
            <person name="Bonds A."/>
            <person name="Quandt C.A."/>
            <person name="Barry K."/>
            <person name="Liu P."/>
            <person name="Grigoriev I."/>
            <person name="Longcore J.E."/>
            <person name="James T.Y."/>
        </authorList>
    </citation>
    <scope>NUCLEOTIDE SEQUENCE</scope>
    <source>
        <strain evidence="2">JEL0379</strain>
    </source>
</reference>
<name>A0AAD5TDH3_9FUNG</name>
<evidence type="ECO:0000259" key="1">
    <source>
        <dbReference type="PROSITE" id="PS50280"/>
    </source>
</evidence>
<protein>
    <recommendedName>
        <fullName evidence="1">SET domain-containing protein</fullName>
    </recommendedName>
</protein>
<dbReference type="EMBL" id="JADGJQ010000083">
    <property type="protein sequence ID" value="KAJ3171846.1"/>
    <property type="molecule type" value="Genomic_DNA"/>
</dbReference>
<proteinExistence type="predicted"/>
<dbReference type="GO" id="GO:0016279">
    <property type="term" value="F:protein-lysine N-methyltransferase activity"/>
    <property type="evidence" value="ECO:0007669"/>
    <property type="project" value="TreeGrafter"/>
</dbReference>